<keyword evidence="2" id="KW-1185">Reference proteome</keyword>
<dbReference type="EMBL" id="JADBEM010000001">
    <property type="protein sequence ID" value="MBE1607182.1"/>
    <property type="molecule type" value="Genomic_DNA"/>
</dbReference>
<reference evidence="1" key="1">
    <citation type="submission" date="2020-10" db="EMBL/GenBank/DDBJ databases">
        <title>Sequencing the genomes of 1000 actinobacteria strains.</title>
        <authorList>
            <person name="Klenk H.-P."/>
        </authorList>
    </citation>
    <scope>NUCLEOTIDE SEQUENCE</scope>
    <source>
        <strain evidence="1">DSM 45354</strain>
    </source>
</reference>
<accession>A0A927N1F6</accession>
<comment type="caution">
    <text evidence="1">The sequence shown here is derived from an EMBL/GenBank/DDBJ whole genome shotgun (WGS) entry which is preliminary data.</text>
</comment>
<dbReference type="AlphaFoldDB" id="A0A927N1F6"/>
<dbReference type="Proteomes" id="UP000638648">
    <property type="component" value="Unassembled WGS sequence"/>
</dbReference>
<dbReference type="RefSeq" id="WP_238361569.1">
    <property type="nucleotide sequence ID" value="NZ_BAABJL010000175.1"/>
</dbReference>
<name>A0A927N1F6_9ACTN</name>
<organism evidence="1 2">
    <name type="scientific">Actinopolymorpha pittospori</name>
    <dbReference type="NCBI Taxonomy" id="648752"/>
    <lineage>
        <taxon>Bacteria</taxon>
        <taxon>Bacillati</taxon>
        <taxon>Actinomycetota</taxon>
        <taxon>Actinomycetes</taxon>
        <taxon>Propionibacteriales</taxon>
        <taxon>Actinopolymorphaceae</taxon>
        <taxon>Actinopolymorpha</taxon>
    </lineage>
</organism>
<evidence type="ECO:0000313" key="1">
    <source>
        <dbReference type="EMBL" id="MBE1607182.1"/>
    </source>
</evidence>
<gene>
    <name evidence="1" type="ORF">HEB94_004030</name>
</gene>
<evidence type="ECO:0000313" key="2">
    <source>
        <dbReference type="Proteomes" id="UP000638648"/>
    </source>
</evidence>
<protein>
    <recommendedName>
        <fullName evidence="3">Nucleotidyltransferase family protein</fullName>
    </recommendedName>
</protein>
<sequence length="162" mass="17373">MASDDAFGFDPFPLLRALDDAGARVVVMGQVAGILHGSSELTGDLDLLWEGDVAQAPALAAAFARVGAMLTDDSGVVVPCDAQAFALPKVQFRAPSASGDCCTPALPWGDLPITQFVRRCEVAVADDGTVVRYLHRDDLIRMRRAAGRVKDLRRVEELQRPP</sequence>
<proteinExistence type="predicted"/>
<evidence type="ECO:0008006" key="3">
    <source>
        <dbReference type="Google" id="ProtNLM"/>
    </source>
</evidence>